<dbReference type="SUPFAM" id="SSF55729">
    <property type="entry name" value="Acyl-CoA N-acyltransferases (Nat)"/>
    <property type="match status" value="1"/>
</dbReference>
<dbReference type="InterPro" id="IPR000182">
    <property type="entry name" value="GNAT_dom"/>
</dbReference>
<dbReference type="GO" id="GO:0030649">
    <property type="term" value="P:aminoglycoside antibiotic catabolic process"/>
    <property type="evidence" value="ECO:0007669"/>
    <property type="project" value="TreeGrafter"/>
</dbReference>
<feature type="domain" description="N-acetyltransferase" evidence="2">
    <location>
        <begin position="3"/>
        <end position="147"/>
    </location>
</feature>
<dbReference type="STRING" id="675864.SAMN04489747_2537"/>
<dbReference type="RefSeq" id="WP_172804038.1">
    <property type="nucleotide sequence ID" value="NZ_LT629688.1"/>
</dbReference>
<name>A0A1G7A7R7_9ACTN</name>
<reference evidence="3 4" key="1">
    <citation type="submission" date="2016-10" db="EMBL/GenBank/DDBJ databases">
        <authorList>
            <person name="de Groot N.N."/>
        </authorList>
    </citation>
    <scope>NUCLEOTIDE SEQUENCE [LARGE SCALE GENOMIC DNA]</scope>
    <source>
        <strain evidence="3 4">MON 2.2</strain>
    </source>
</reference>
<proteinExistence type="predicted"/>
<evidence type="ECO:0000256" key="1">
    <source>
        <dbReference type="SAM" id="MobiDB-lite"/>
    </source>
</evidence>
<dbReference type="InterPro" id="IPR016181">
    <property type="entry name" value="Acyl_CoA_acyltransferase"/>
</dbReference>
<keyword evidence="3" id="KW-0808">Transferase</keyword>
<accession>A0A1G7A7R7</accession>
<dbReference type="Pfam" id="PF13527">
    <property type="entry name" value="Acetyltransf_9"/>
    <property type="match status" value="1"/>
</dbReference>
<dbReference type="EMBL" id="LT629688">
    <property type="protein sequence ID" value="SDE10924.1"/>
    <property type="molecule type" value="Genomic_DNA"/>
</dbReference>
<dbReference type="Proteomes" id="UP000198546">
    <property type="component" value="Chromosome i"/>
</dbReference>
<gene>
    <name evidence="3" type="ORF">SAMN04489747_2537</name>
</gene>
<dbReference type="Pfam" id="PF17668">
    <property type="entry name" value="Acetyltransf_17"/>
    <property type="match status" value="1"/>
</dbReference>
<dbReference type="Gene3D" id="3.30.1050.10">
    <property type="entry name" value="SCP2 sterol-binding domain"/>
    <property type="match status" value="1"/>
</dbReference>
<dbReference type="InterPro" id="IPR036527">
    <property type="entry name" value="SCP2_sterol-bd_dom_sf"/>
</dbReference>
<protein>
    <submittedName>
        <fullName evidence="3">Predicted acetyltransferase</fullName>
    </submittedName>
</protein>
<dbReference type="InterPro" id="IPR051554">
    <property type="entry name" value="Acetyltransferase_Eis"/>
</dbReference>
<dbReference type="PROSITE" id="PS51186">
    <property type="entry name" value="GNAT"/>
    <property type="match status" value="1"/>
</dbReference>
<dbReference type="PANTHER" id="PTHR37817">
    <property type="entry name" value="N-ACETYLTRANSFERASE EIS"/>
    <property type="match status" value="1"/>
</dbReference>
<dbReference type="Gene3D" id="3.40.630.30">
    <property type="match status" value="2"/>
</dbReference>
<keyword evidence="4" id="KW-1185">Reference proteome</keyword>
<dbReference type="PANTHER" id="PTHR37817:SF1">
    <property type="entry name" value="N-ACETYLTRANSFERASE EIS"/>
    <property type="match status" value="1"/>
</dbReference>
<dbReference type="GO" id="GO:0034069">
    <property type="term" value="F:aminoglycoside N-acetyltransferase activity"/>
    <property type="evidence" value="ECO:0007669"/>
    <property type="project" value="TreeGrafter"/>
</dbReference>
<feature type="region of interest" description="Disordered" evidence="1">
    <location>
        <begin position="1"/>
        <end position="37"/>
    </location>
</feature>
<evidence type="ECO:0000313" key="3">
    <source>
        <dbReference type="EMBL" id="SDE10924.1"/>
    </source>
</evidence>
<dbReference type="SUPFAM" id="SSF55718">
    <property type="entry name" value="SCP-like"/>
    <property type="match status" value="1"/>
</dbReference>
<dbReference type="InterPro" id="IPR041380">
    <property type="entry name" value="Acetyltransf_17"/>
</dbReference>
<organism evidence="3 4">
    <name type="scientific">Auraticoccus monumenti</name>
    <dbReference type="NCBI Taxonomy" id="675864"/>
    <lineage>
        <taxon>Bacteria</taxon>
        <taxon>Bacillati</taxon>
        <taxon>Actinomycetota</taxon>
        <taxon>Actinomycetes</taxon>
        <taxon>Propionibacteriales</taxon>
        <taxon>Propionibacteriaceae</taxon>
        <taxon>Auraticoccus</taxon>
    </lineage>
</organism>
<dbReference type="AlphaFoldDB" id="A0A1G7A7R7"/>
<evidence type="ECO:0000259" key="2">
    <source>
        <dbReference type="PROSITE" id="PS51186"/>
    </source>
</evidence>
<evidence type="ECO:0000313" key="4">
    <source>
        <dbReference type="Proteomes" id="UP000198546"/>
    </source>
</evidence>
<sequence length="391" mass="41744">MSTEIRELAPDEMASAQRLGHEAFGSPRPSDDGGPVPAAPGRRFLGALVDGRLVAKLSAVSHRSWWHGADVPTLGIGGVAVEVEHRGAGLVGRLFAEARAGAEADGAALSTLYPTAPAIYRRLGYEIVTDLLTVAVPTSALAQLRAPDGVRLRRAEVADVPAVREAYREWARTRNGPLTRTGPAFPETDEELLGEFSGITLAERDGRVVGWCSFERGTGYGPESRIEVTDLLAVDPGAHLALLASLGRHASVVGRVELQTSGDDLLRLLTRTADWSVLERSPYMLAVLDPVAALEGRRWPPMDVSLPLVLADADGTRGLRLELDGEGGATCTTTEPAPDAPVLTRRGLAARFSGHWSCASLRGAGQLAGDSRHDWLLDALFTGECHVRDYF</sequence>